<dbReference type="InterPro" id="IPR001845">
    <property type="entry name" value="HTH_ArsR_DNA-bd_dom"/>
</dbReference>
<comment type="caution">
    <text evidence="5">The sequence shown here is derived from an EMBL/GenBank/DDBJ whole genome shotgun (WGS) entry which is preliminary data.</text>
</comment>
<feature type="domain" description="HTH arsR-type" evidence="4">
    <location>
        <begin position="225"/>
        <end position="296"/>
    </location>
</feature>
<dbReference type="PANTHER" id="PTHR43132:SF6">
    <property type="entry name" value="HTH-TYPE TRANSCRIPTIONAL REPRESSOR CZRA"/>
    <property type="match status" value="1"/>
</dbReference>
<gene>
    <name evidence="5" type="ORF">GCM10007977_051720</name>
</gene>
<dbReference type="Pfam" id="PF12840">
    <property type="entry name" value="HTH_20"/>
    <property type="match status" value="1"/>
</dbReference>
<keyword evidence="1" id="KW-0805">Transcription regulation</keyword>
<organism evidence="5 6">
    <name type="scientific">Dactylosporangium sucinum</name>
    <dbReference type="NCBI Taxonomy" id="1424081"/>
    <lineage>
        <taxon>Bacteria</taxon>
        <taxon>Bacillati</taxon>
        <taxon>Actinomycetota</taxon>
        <taxon>Actinomycetes</taxon>
        <taxon>Micromonosporales</taxon>
        <taxon>Micromonosporaceae</taxon>
        <taxon>Dactylosporangium</taxon>
    </lineage>
</organism>
<keyword evidence="6" id="KW-1185">Reference proteome</keyword>
<dbReference type="InterPro" id="IPR036390">
    <property type="entry name" value="WH_DNA-bd_sf"/>
</dbReference>
<dbReference type="SMART" id="SM00418">
    <property type="entry name" value="HTH_ARSR"/>
    <property type="match status" value="1"/>
</dbReference>
<reference evidence="5" key="2">
    <citation type="submission" date="2020-09" db="EMBL/GenBank/DDBJ databases">
        <authorList>
            <person name="Sun Q."/>
            <person name="Ohkuma M."/>
        </authorList>
    </citation>
    <scope>NUCLEOTIDE SEQUENCE</scope>
    <source>
        <strain evidence="5">JCM 19831</strain>
    </source>
</reference>
<dbReference type="GO" id="GO:0003677">
    <property type="term" value="F:DNA binding"/>
    <property type="evidence" value="ECO:0007669"/>
    <property type="project" value="UniProtKB-KW"/>
</dbReference>
<dbReference type="Proteomes" id="UP000642070">
    <property type="component" value="Unassembled WGS sequence"/>
</dbReference>
<keyword evidence="2" id="KW-0238">DNA-binding</keyword>
<evidence type="ECO:0000256" key="1">
    <source>
        <dbReference type="ARBA" id="ARBA00023015"/>
    </source>
</evidence>
<evidence type="ECO:0000256" key="2">
    <source>
        <dbReference type="ARBA" id="ARBA00023125"/>
    </source>
</evidence>
<dbReference type="GO" id="GO:0003700">
    <property type="term" value="F:DNA-binding transcription factor activity"/>
    <property type="evidence" value="ECO:0007669"/>
    <property type="project" value="InterPro"/>
</dbReference>
<keyword evidence="3" id="KW-0804">Transcription</keyword>
<evidence type="ECO:0000313" key="6">
    <source>
        <dbReference type="Proteomes" id="UP000642070"/>
    </source>
</evidence>
<dbReference type="AlphaFoldDB" id="A0A917TYJ6"/>
<dbReference type="InterPro" id="IPR011991">
    <property type="entry name" value="ArsR-like_HTH"/>
</dbReference>
<sequence>MVSIGLSAGAVARIRFAVSPLWETVASVRVLRDPGAHAIHLPWARRHRGLRFERLWSLVPPGPRYVPDYLTPVPPGFAPELEDELALLAATPPEVVAAEGPPVDLPGLVDEIRAYFAVALGPDWPRIRGLLEAEVFARARALAADGVGGLLNDLHAQVSWAGDTLSVLHRWCTAADVPEGGDLVLVPSVFVWPSVLTVFGPAAQLAYPPRGVGALWEAPPPAPAALASVLGRARARLLVELAAPASTSALAERTGLTAGGVSQHLGALRAAGLVRAHRAGRTVLNVRTAVAEALLDSSAGGHTHDGADRRG</sequence>
<accession>A0A917TYJ6</accession>
<proteinExistence type="predicted"/>
<dbReference type="PANTHER" id="PTHR43132">
    <property type="entry name" value="ARSENICAL RESISTANCE OPERON REPRESSOR ARSR-RELATED"/>
    <property type="match status" value="1"/>
</dbReference>
<evidence type="ECO:0000313" key="5">
    <source>
        <dbReference type="EMBL" id="GGM43798.1"/>
    </source>
</evidence>
<evidence type="ECO:0000259" key="4">
    <source>
        <dbReference type="SMART" id="SM00418"/>
    </source>
</evidence>
<reference evidence="5" key="1">
    <citation type="journal article" date="2014" name="Int. J. Syst. Evol. Microbiol.">
        <title>Complete genome sequence of Corynebacterium casei LMG S-19264T (=DSM 44701T), isolated from a smear-ripened cheese.</title>
        <authorList>
            <consortium name="US DOE Joint Genome Institute (JGI-PGF)"/>
            <person name="Walter F."/>
            <person name="Albersmeier A."/>
            <person name="Kalinowski J."/>
            <person name="Ruckert C."/>
        </authorList>
    </citation>
    <scope>NUCLEOTIDE SEQUENCE</scope>
    <source>
        <strain evidence="5">JCM 19831</strain>
    </source>
</reference>
<dbReference type="EMBL" id="BMPI01000026">
    <property type="protein sequence ID" value="GGM43798.1"/>
    <property type="molecule type" value="Genomic_DNA"/>
</dbReference>
<dbReference type="Gene3D" id="1.10.10.10">
    <property type="entry name" value="Winged helix-like DNA-binding domain superfamily/Winged helix DNA-binding domain"/>
    <property type="match status" value="1"/>
</dbReference>
<dbReference type="InterPro" id="IPR036388">
    <property type="entry name" value="WH-like_DNA-bd_sf"/>
</dbReference>
<dbReference type="CDD" id="cd00090">
    <property type="entry name" value="HTH_ARSR"/>
    <property type="match status" value="1"/>
</dbReference>
<evidence type="ECO:0000256" key="3">
    <source>
        <dbReference type="ARBA" id="ARBA00023163"/>
    </source>
</evidence>
<protein>
    <submittedName>
        <fullName evidence="5">Transcriptional regulator</fullName>
    </submittedName>
</protein>
<name>A0A917TYJ6_9ACTN</name>
<dbReference type="InterPro" id="IPR051011">
    <property type="entry name" value="Metal_resp_trans_reg"/>
</dbReference>
<dbReference type="SUPFAM" id="SSF46785">
    <property type="entry name" value="Winged helix' DNA-binding domain"/>
    <property type="match status" value="1"/>
</dbReference>